<keyword evidence="5" id="KW-0391">Immunity</keyword>
<keyword evidence="1" id="KW-0399">Innate immunity</keyword>
<dbReference type="InterPro" id="IPR013083">
    <property type="entry name" value="Znf_RING/FYVE/PHD"/>
</dbReference>
<feature type="compositionally biased region" description="Basic and acidic residues" evidence="7">
    <location>
        <begin position="356"/>
        <end position="367"/>
    </location>
</feature>
<evidence type="ECO:0000256" key="7">
    <source>
        <dbReference type="SAM" id="MobiDB-lite"/>
    </source>
</evidence>
<evidence type="ECO:0000259" key="9">
    <source>
        <dbReference type="PROSITE" id="PS50188"/>
    </source>
</evidence>
<dbReference type="InterPro" id="IPR017907">
    <property type="entry name" value="Znf_RING_CS"/>
</dbReference>
<evidence type="ECO:0000256" key="1">
    <source>
        <dbReference type="ARBA" id="ARBA00022588"/>
    </source>
</evidence>
<keyword evidence="3 6" id="KW-0863">Zinc-finger</keyword>
<dbReference type="InterPro" id="IPR001870">
    <property type="entry name" value="B30.2/SPRY"/>
</dbReference>
<feature type="domain" description="B30.2/SPRY" evidence="9">
    <location>
        <begin position="397"/>
        <end position="590"/>
    </location>
</feature>
<feature type="compositionally biased region" description="Low complexity" evidence="7">
    <location>
        <begin position="330"/>
        <end position="344"/>
    </location>
</feature>
<dbReference type="InterPro" id="IPR001841">
    <property type="entry name" value="Znf_RING"/>
</dbReference>
<dbReference type="PANTHER" id="PTHR25465">
    <property type="entry name" value="B-BOX DOMAIN CONTAINING"/>
    <property type="match status" value="1"/>
</dbReference>
<dbReference type="Pfam" id="PF25600">
    <property type="entry name" value="TRIM_CC"/>
    <property type="match status" value="1"/>
</dbReference>
<dbReference type="CDD" id="cd16040">
    <property type="entry name" value="SPRY_PRY_SNTX"/>
    <property type="match status" value="1"/>
</dbReference>
<dbReference type="InterPro" id="IPR013320">
    <property type="entry name" value="ConA-like_dom_sf"/>
</dbReference>
<dbReference type="Gene3D" id="2.60.120.920">
    <property type="match status" value="1"/>
</dbReference>
<dbReference type="GO" id="GO:0008270">
    <property type="term" value="F:zinc ion binding"/>
    <property type="evidence" value="ECO:0007669"/>
    <property type="project" value="UniProtKB-KW"/>
</dbReference>
<dbReference type="SMART" id="SM00589">
    <property type="entry name" value="PRY"/>
    <property type="match status" value="1"/>
</dbReference>
<dbReference type="Pfam" id="PF15227">
    <property type="entry name" value="zf-C3HC4_4"/>
    <property type="match status" value="1"/>
</dbReference>
<dbReference type="Pfam" id="PF13765">
    <property type="entry name" value="PRY"/>
    <property type="match status" value="1"/>
</dbReference>
<organism evidence="10 11">
    <name type="scientific">Culter alburnus</name>
    <name type="common">Topmouth culter</name>
    <dbReference type="NCBI Taxonomy" id="194366"/>
    <lineage>
        <taxon>Eukaryota</taxon>
        <taxon>Metazoa</taxon>
        <taxon>Chordata</taxon>
        <taxon>Craniata</taxon>
        <taxon>Vertebrata</taxon>
        <taxon>Euteleostomi</taxon>
        <taxon>Actinopterygii</taxon>
        <taxon>Neopterygii</taxon>
        <taxon>Teleostei</taxon>
        <taxon>Ostariophysi</taxon>
        <taxon>Cypriniformes</taxon>
        <taxon>Xenocyprididae</taxon>
        <taxon>Xenocypridinae</taxon>
        <taxon>Culter</taxon>
    </lineage>
</organism>
<dbReference type="Pfam" id="PF00622">
    <property type="entry name" value="SPRY"/>
    <property type="match status" value="1"/>
</dbReference>
<dbReference type="InterPro" id="IPR003879">
    <property type="entry name" value="Butyrophylin_SPRY"/>
</dbReference>
<evidence type="ECO:0000313" key="11">
    <source>
        <dbReference type="Proteomes" id="UP001479290"/>
    </source>
</evidence>
<proteinExistence type="predicted"/>
<accession>A0AAW1ZMY6</accession>
<feature type="domain" description="RING-type" evidence="8">
    <location>
        <begin position="13"/>
        <end position="55"/>
    </location>
</feature>
<dbReference type="SMART" id="SM00449">
    <property type="entry name" value="SPRY"/>
    <property type="match status" value="1"/>
</dbReference>
<dbReference type="PRINTS" id="PR01407">
    <property type="entry name" value="BUTYPHLNCDUF"/>
</dbReference>
<dbReference type="PROSITE" id="PS50188">
    <property type="entry name" value="B302_SPRY"/>
    <property type="match status" value="1"/>
</dbReference>
<dbReference type="SUPFAM" id="SSF57845">
    <property type="entry name" value="B-box zinc-binding domain"/>
    <property type="match status" value="1"/>
</dbReference>
<dbReference type="InterPro" id="IPR043136">
    <property type="entry name" value="B30.2/SPRY_sf"/>
</dbReference>
<keyword evidence="4" id="KW-0862">Zinc</keyword>
<dbReference type="SUPFAM" id="SSF57850">
    <property type="entry name" value="RING/U-box"/>
    <property type="match status" value="1"/>
</dbReference>
<dbReference type="EMBL" id="JAWDJR010000015">
    <property type="protein sequence ID" value="KAK9962829.1"/>
    <property type="molecule type" value="Genomic_DNA"/>
</dbReference>
<gene>
    <name evidence="10" type="ORF">ABG768_008179</name>
</gene>
<evidence type="ECO:0000256" key="6">
    <source>
        <dbReference type="PROSITE-ProRule" id="PRU00175"/>
    </source>
</evidence>
<dbReference type="CDD" id="cd19769">
    <property type="entry name" value="Bbox2_TRIM16-like"/>
    <property type="match status" value="1"/>
</dbReference>
<dbReference type="InterPro" id="IPR051051">
    <property type="entry name" value="E3_ubiq-ligase_TRIM/RNF"/>
</dbReference>
<keyword evidence="11" id="KW-1185">Reference proteome</keyword>
<protein>
    <submittedName>
        <fullName evidence="10">Uncharacterized protein</fullName>
    </submittedName>
</protein>
<feature type="region of interest" description="Disordered" evidence="7">
    <location>
        <begin position="330"/>
        <end position="407"/>
    </location>
</feature>
<dbReference type="SMART" id="SM00184">
    <property type="entry name" value="RING"/>
    <property type="match status" value="1"/>
</dbReference>
<evidence type="ECO:0000313" key="10">
    <source>
        <dbReference type="EMBL" id="KAK9962829.1"/>
    </source>
</evidence>
<sequence>MASSSWAPEAFSCPICLEILRDPATLPCGHTYCLLCIQTHWDQAAGKGCECPQCRQRFNPRPVLARSNVLMEAMEKLRLSGQDGPDSAPCPDVPSSQPGLYPALPSGSPQLCPLHQQVLELYCCHEKLCVCEECGLLGHKGHQVVRPDEERLKIQQELTELDARIQESIADRERVIQSLPQVSEAHKSSLQKLMMDSQAVFMDVLRSVDLSRSQALELLQAHERSSSSLMQARTHQIQQEIVHLRRRRDELKMLDSIQDPIAFLNTFMAVDSTDPTGSVAMEILSPETVSSGVRSCLDAFREGAENLTKTSLASIFRVVNDAAALAQSSSQSCDGGVSSSQSQPPSQPPAFQVTEVKSDSVKPDVKPKVKASSPAAQDQHKKQDRPSASPVEGSASCCPSTPAPKSREEMLKFRIEPTLDPNSAFRQIRLSDGYRKATLCAENQSYPDHPERFLYWRQVMCVEPLAGSPYYWELEWTGQRVTVGVAYKDMERSAAEDSSRLGHNTRSWSLYWSGKAFSMWHAGKETALSGPKARRIGVYLDQQAGVLAFYRVSHGQAQEICCVHTHFGAPLFASFRFWSGVGSSITICEL</sequence>
<dbReference type="PROSITE" id="PS50089">
    <property type="entry name" value="ZF_RING_2"/>
    <property type="match status" value="1"/>
</dbReference>
<evidence type="ECO:0000256" key="4">
    <source>
        <dbReference type="ARBA" id="ARBA00022833"/>
    </source>
</evidence>
<evidence type="ECO:0000256" key="2">
    <source>
        <dbReference type="ARBA" id="ARBA00022723"/>
    </source>
</evidence>
<comment type="caution">
    <text evidence="10">The sequence shown here is derived from an EMBL/GenBank/DDBJ whole genome shotgun (WGS) entry which is preliminary data.</text>
</comment>
<dbReference type="Gene3D" id="3.30.160.60">
    <property type="entry name" value="Classic Zinc Finger"/>
    <property type="match status" value="1"/>
</dbReference>
<dbReference type="Pfam" id="PF00643">
    <property type="entry name" value="zf-B_box"/>
    <property type="match status" value="1"/>
</dbReference>
<dbReference type="InterPro" id="IPR003877">
    <property type="entry name" value="SPRY_dom"/>
</dbReference>
<dbReference type="InterPro" id="IPR058030">
    <property type="entry name" value="TRIM8/14/16/25/29/45/65_CC"/>
</dbReference>
<evidence type="ECO:0000259" key="8">
    <source>
        <dbReference type="PROSITE" id="PS50089"/>
    </source>
</evidence>
<evidence type="ECO:0000256" key="5">
    <source>
        <dbReference type="ARBA" id="ARBA00022859"/>
    </source>
</evidence>
<evidence type="ECO:0000256" key="3">
    <source>
        <dbReference type="ARBA" id="ARBA00022771"/>
    </source>
</evidence>
<dbReference type="PROSITE" id="PS00518">
    <property type="entry name" value="ZF_RING_1"/>
    <property type="match status" value="1"/>
</dbReference>
<dbReference type="GO" id="GO:0045087">
    <property type="term" value="P:innate immune response"/>
    <property type="evidence" value="ECO:0007669"/>
    <property type="project" value="UniProtKB-KW"/>
</dbReference>
<dbReference type="InterPro" id="IPR006574">
    <property type="entry name" value="PRY"/>
</dbReference>
<name>A0AAW1ZMY6_CULAL</name>
<dbReference type="SMART" id="SM00336">
    <property type="entry name" value="BBOX"/>
    <property type="match status" value="1"/>
</dbReference>
<dbReference type="GO" id="GO:0005737">
    <property type="term" value="C:cytoplasm"/>
    <property type="evidence" value="ECO:0007669"/>
    <property type="project" value="UniProtKB-ARBA"/>
</dbReference>
<reference evidence="10 11" key="1">
    <citation type="submission" date="2024-05" db="EMBL/GenBank/DDBJ databases">
        <title>A high-quality chromosomal-level genome assembly of Topmouth culter (Culter alburnus).</title>
        <authorList>
            <person name="Zhao H."/>
        </authorList>
    </citation>
    <scope>NUCLEOTIDE SEQUENCE [LARGE SCALE GENOMIC DNA]</scope>
    <source>
        <strain evidence="10">CATC2023</strain>
        <tissue evidence="10">Muscle</tissue>
    </source>
</reference>
<dbReference type="SUPFAM" id="SSF49899">
    <property type="entry name" value="Concanavalin A-like lectins/glucanases"/>
    <property type="match status" value="1"/>
</dbReference>
<dbReference type="PANTHER" id="PTHR25465:SF14">
    <property type="entry name" value="E3 UBIQUITIN-PROTEIN LIGASE TRIM65"/>
    <property type="match status" value="1"/>
</dbReference>
<dbReference type="Proteomes" id="UP001479290">
    <property type="component" value="Unassembled WGS sequence"/>
</dbReference>
<dbReference type="Gene3D" id="3.30.40.10">
    <property type="entry name" value="Zinc/RING finger domain, C3HC4 (zinc finger)"/>
    <property type="match status" value="1"/>
</dbReference>
<keyword evidence="2" id="KW-0479">Metal-binding</keyword>
<dbReference type="InterPro" id="IPR000315">
    <property type="entry name" value="Znf_B-box"/>
</dbReference>
<dbReference type="AlphaFoldDB" id="A0AAW1ZMY6"/>